<proteinExistence type="predicted"/>
<reference evidence="1 2" key="1">
    <citation type="submission" date="2022-05" db="EMBL/GenBank/DDBJ databases">
        <authorList>
            <consortium name="Genoscope - CEA"/>
            <person name="William W."/>
        </authorList>
    </citation>
    <scope>NUCLEOTIDE SEQUENCE [LARGE SCALE GENOMIC DNA]</scope>
</reference>
<protein>
    <submittedName>
        <fullName evidence="1">Uncharacterized protein</fullName>
    </submittedName>
</protein>
<evidence type="ECO:0000313" key="1">
    <source>
        <dbReference type="EMBL" id="CAH3183537.1"/>
    </source>
</evidence>
<feature type="non-terminal residue" evidence="1">
    <location>
        <position position="305"/>
    </location>
</feature>
<accession>A0ABN8RW40</accession>
<name>A0ABN8RW40_9CNID</name>
<gene>
    <name evidence="1" type="ORF">PEVE_00014927</name>
</gene>
<organism evidence="1 2">
    <name type="scientific">Porites evermanni</name>
    <dbReference type="NCBI Taxonomy" id="104178"/>
    <lineage>
        <taxon>Eukaryota</taxon>
        <taxon>Metazoa</taxon>
        <taxon>Cnidaria</taxon>
        <taxon>Anthozoa</taxon>
        <taxon>Hexacorallia</taxon>
        <taxon>Scleractinia</taxon>
        <taxon>Fungiina</taxon>
        <taxon>Poritidae</taxon>
        <taxon>Porites</taxon>
    </lineage>
</organism>
<keyword evidence="2" id="KW-1185">Reference proteome</keyword>
<evidence type="ECO:0000313" key="2">
    <source>
        <dbReference type="Proteomes" id="UP001159427"/>
    </source>
</evidence>
<comment type="caution">
    <text evidence="1">The sequence shown here is derived from an EMBL/GenBank/DDBJ whole genome shotgun (WGS) entry which is preliminary data.</text>
</comment>
<dbReference type="Proteomes" id="UP001159427">
    <property type="component" value="Unassembled WGS sequence"/>
</dbReference>
<sequence length="305" mass="34641">MRSHVVEFRKTQLNEFLKSSGLAPVRKVDMGSPTAAERTRRRNIVEACKVMVAVLRVLSPNYPYELWLNVKDSNDMCEALEARKEVALREDDVKYLRALSESYNNATSANVKLQILSIMADITTLQEIRNYIPGLTKYMFCQARQHILVSGRGAPVIAKQSPRWRIDLNQLDHFLDFITSPYIVQDLPFGERFLKLSTGEVVQTPNVIRVSVSGHIIDQYVQYCNETEVKPLSNSTLRCILSSCQASTRKSLQGLDYFVCEGSKAFDDLEQLIGNLVDSGFDARTAQNLQMKLKEGKNYVKTDFK</sequence>
<dbReference type="EMBL" id="CALNXI010002135">
    <property type="protein sequence ID" value="CAH3183537.1"/>
    <property type="molecule type" value="Genomic_DNA"/>
</dbReference>